<dbReference type="SUPFAM" id="SSF74853">
    <property type="entry name" value="Lamin A/C globular tail domain"/>
    <property type="match status" value="1"/>
</dbReference>
<name>A0ABS7EHB2_9GAMM</name>
<dbReference type="RefSeq" id="WP_220104416.1">
    <property type="nucleotide sequence ID" value="NZ_JAHZSS010000014.1"/>
</dbReference>
<comment type="caution">
    <text evidence="4">The sequence shown here is derived from an EMBL/GenBank/DDBJ whole genome shotgun (WGS) entry which is preliminary data.</text>
</comment>
<dbReference type="Pfam" id="PF00932">
    <property type="entry name" value="LTD"/>
    <property type="match status" value="1"/>
</dbReference>
<sequence>MFNRNRLAAFIACAIAPQAAATVFMSEYIEGASYDKGIEIYNAGNSDVDLSSYQIKVFFNGNSTASTSISLDGTLEAGEFFLYAHSDASFASAAQLTSGASLFNGDDAVVLYNGDTVVDSLGQVGFDPGSEWSVNGVDTQNRGLRRLAVTTDTNISDEFDPSEQWQAFDNEDFSDLLAFNGDGGTGDGGNDDEDPGNGESMFVVVPHQQLVSCKAAAM</sequence>
<proteinExistence type="predicted"/>
<dbReference type="InterPro" id="IPR001322">
    <property type="entry name" value="Lamin_tail_dom"/>
</dbReference>
<evidence type="ECO:0000313" key="4">
    <source>
        <dbReference type="EMBL" id="MBW8191739.1"/>
    </source>
</evidence>
<evidence type="ECO:0000256" key="1">
    <source>
        <dbReference type="SAM" id="MobiDB-lite"/>
    </source>
</evidence>
<organism evidence="4 5">
    <name type="scientific">Neiella holothuriorum</name>
    <dbReference type="NCBI Taxonomy" id="2870530"/>
    <lineage>
        <taxon>Bacteria</taxon>
        <taxon>Pseudomonadati</taxon>
        <taxon>Pseudomonadota</taxon>
        <taxon>Gammaproteobacteria</taxon>
        <taxon>Alteromonadales</taxon>
        <taxon>Echinimonadaceae</taxon>
        <taxon>Neiella</taxon>
    </lineage>
</organism>
<feature type="chain" id="PRO_5045403929" evidence="2">
    <location>
        <begin position="22"/>
        <end position="218"/>
    </location>
</feature>
<gene>
    <name evidence="4" type="ORF">K0504_11900</name>
</gene>
<dbReference type="Proteomes" id="UP001166251">
    <property type="component" value="Unassembled WGS sequence"/>
</dbReference>
<dbReference type="InterPro" id="IPR036415">
    <property type="entry name" value="Lamin_tail_dom_sf"/>
</dbReference>
<keyword evidence="5" id="KW-1185">Reference proteome</keyword>
<reference evidence="4" key="1">
    <citation type="submission" date="2021-07" db="EMBL/GenBank/DDBJ databases">
        <title>Neiella marina sp. nov., isolated from the intestinal content of sea cucumber Apostichopus japonicus.</title>
        <authorList>
            <person name="Bai X."/>
        </authorList>
    </citation>
    <scope>NUCLEOTIDE SEQUENCE</scope>
    <source>
        <strain evidence="4">126</strain>
    </source>
</reference>
<dbReference type="EMBL" id="JAHZSS010000014">
    <property type="protein sequence ID" value="MBW8191739.1"/>
    <property type="molecule type" value="Genomic_DNA"/>
</dbReference>
<feature type="domain" description="LTD" evidence="3">
    <location>
        <begin position="16"/>
        <end position="125"/>
    </location>
</feature>
<dbReference type="PROSITE" id="PS51841">
    <property type="entry name" value="LTD"/>
    <property type="match status" value="1"/>
</dbReference>
<evidence type="ECO:0000313" key="5">
    <source>
        <dbReference type="Proteomes" id="UP001166251"/>
    </source>
</evidence>
<keyword evidence="2" id="KW-0732">Signal</keyword>
<accession>A0ABS7EHB2</accession>
<feature type="signal peptide" evidence="2">
    <location>
        <begin position="1"/>
        <end position="21"/>
    </location>
</feature>
<evidence type="ECO:0000256" key="2">
    <source>
        <dbReference type="SAM" id="SignalP"/>
    </source>
</evidence>
<protein>
    <submittedName>
        <fullName evidence="4">Lamin tail domain-containing protein</fullName>
    </submittedName>
</protein>
<evidence type="ECO:0000259" key="3">
    <source>
        <dbReference type="PROSITE" id="PS51841"/>
    </source>
</evidence>
<feature type="region of interest" description="Disordered" evidence="1">
    <location>
        <begin position="179"/>
        <end position="200"/>
    </location>
</feature>